<proteinExistence type="predicted"/>
<dbReference type="OrthoDB" id="47703at2759"/>
<dbReference type="EMBL" id="AGNL01032226">
    <property type="protein sequence ID" value="EJK56173.1"/>
    <property type="molecule type" value="Genomic_DNA"/>
</dbReference>
<protein>
    <submittedName>
        <fullName evidence="3">Uncharacterized protein</fullName>
    </submittedName>
</protein>
<accession>K0RQZ9</accession>
<keyword evidence="2" id="KW-0472">Membrane</keyword>
<comment type="caution">
    <text evidence="3">The sequence shown here is derived from an EMBL/GenBank/DDBJ whole genome shotgun (WGS) entry which is preliminary data.</text>
</comment>
<evidence type="ECO:0000313" key="4">
    <source>
        <dbReference type="Proteomes" id="UP000266841"/>
    </source>
</evidence>
<gene>
    <name evidence="3" type="ORF">THAOC_23990</name>
</gene>
<name>K0RQZ9_THAOC</name>
<feature type="compositionally biased region" description="Basic and acidic residues" evidence="1">
    <location>
        <begin position="406"/>
        <end position="416"/>
    </location>
</feature>
<keyword evidence="2" id="KW-0812">Transmembrane</keyword>
<keyword evidence="4" id="KW-1185">Reference proteome</keyword>
<keyword evidence="2" id="KW-1133">Transmembrane helix</keyword>
<reference evidence="3 4" key="1">
    <citation type="journal article" date="2012" name="Genome Biol.">
        <title>Genome and low-iron response of an oceanic diatom adapted to chronic iron limitation.</title>
        <authorList>
            <person name="Lommer M."/>
            <person name="Specht M."/>
            <person name="Roy A.S."/>
            <person name="Kraemer L."/>
            <person name="Andreson R."/>
            <person name="Gutowska M.A."/>
            <person name="Wolf J."/>
            <person name="Bergner S.V."/>
            <person name="Schilhabel M.B."/>
            <person name="Klostermeier U.C."/>
            <person name="Beiko R.G."/>
            <person name="Rosenstiel P."/>
            <person name="Hippler M."/>
            <person name="Laroche J."/>
        </authorList>
    </citation>
    <scope>NUCLEOTIDE SEQUENCE [LARGE SCALE GENOMIC DNA]</scope>
    <source>
        <strain evidence="3 4">CCMP1005</strain>
    </source>
</reference>
<evidence type="ECO:0000256" key="2">
    <source>
        <dbReference type="SAM" id="Phobius"/>
    </source>
</evidence>
<evidence type="ECO:0000313" key="3">
    <source>
        <dbReference type="EMBL" id="EJK56173.1"/>
    </source>
</evidence>
<organism evidence="3 4">
    <name type="scientific">Thalassiosira oceanica</name>
    <name type="common">Marine diatom</name>
    <dbReference type="NCBI Taxonomy" id="159749"/>
    <lineage>
        <taxon>Eukaryota</taxon>
        <taxon>Sar</taxon>
        <taxon>Stramenopiles</taxon>
        <taxon>Ochrophyta</taxon>
        <taxon>Bacillariophyta</taxon>
        <taxon>Coscinodiscophyceae</taxon>
        <taxon>Thalassiosirophycidae</taxon>
        <taxon>Thalassiosirales</taxon>
        <taxon>Thalassiosiraceae</taxon>
        <taxon>Thalassiosira</taxon>
    </lineage>
</organism>
<sequence>MPSGRASSSPSRAWLARFSFGIALVAYALAMAVWEHKVLRLDGAPAAAALLASTKEAFVAGGRSIFSPGDDDGGAANSTAAAGAGVENVALSHRPAHVILQNPRLPDWIKRYASWHAVQRKRYIDFKRGNSTETSVSDIKFLISRCLASDHCGGASDRLQDMPYNMKVANETNRVLLVRWEKPAALENFLVPPANGIDWTIDDELLAWMREDDDNGNFNLKGKESDDKKRFVSTIRRDSAAPIFRQYEINEVGHKMLCQISRNFPAHVRPVPATRRPRPRDDGAAWACARGVLVGAPSRQVPGKGCGRAVVHVREAQAPDRRVGDERGQLRGGAPPELDDIRVVGQQRHGGVPAGGVALREALHRRDGAQEAPACRQARGEGLLERERARGLLRQRGGRRVHVGLRGHDDHGDGQVRRSRRRGLRTAGRRSERRRVRHGAQGEALEDVLKCPC</sequence>
<evidence type="ECO:0000256" key="1">
    <source>
        <dbReference type="SAM" id="MobiDB-lite"/>
    </source>
</evidence>
<dbReference type="AlphaFoldDB" id="K0RQZ9"/>
<feature type="compositionally biased region" description="Basic residues" evidence="1">
    <location>
        <begin position="417"/>
        <end position="438"/>
    </location>
</feature>
<feature type="transmembrane region" description="Helical" evidence="2">
    <location>
        <begin position="14"/>
        <end position="34"/>
    </location>
</feature>
<feature type="region of interest" description="Disordered" evidence="1">
    <location>
        <begin position="403"/>
        <end position="441"/>
    </location>
</feature>
<dbReference type="Proteomes" id="UP000266841">
    <property type="component" value="Unassembled WGS sequence"/>
</dbReference>